<dbReference type="PROSITE" id="PS00444">
    <property type="entry name" value="POLYPRENYL_SYNTHASE_2"/>
    <property type="match status" value="1"/>
</dbReference>
<comment type="caution">
    <text evidence="7">The sequence shown here is derived from an EMBL/GenBank/DDBJ whole genome shotgun (WGS) entry which is preliminary data.</text>
</comment>
<evidence type="ECO:0000256" key="6">
    <source>
        <dbReference type="RuleBase" id="RU004466"/>
    </source>
</evidence>
<name>A0A0D0VV58_9ACTN</name>
<keyword evidence="8" id="KW-1185">Reference proteome</keyword>
<dbReference type="PANTHER" id="PTHR12001:SF85">
    <property type="entry name" value="SHORT CHAIN ISOPRENYL DIPHOSPHATE SYNTHASE"/>
    <property type="match status" value="1"/>
</dbReference>
<evidence type="ECO:0000313" key="7">
    <source>
        <dbReference type="EMBL" id="KIR64573.1"/>
    </source>
</evidence>
<comment type="similarity">
    <text evidence="2 6">Belongs to the FPP/GGPP synthase family.</text>
</comment>
<dbReference type="RefSeq" id="WP_043961242.1">
    <property type="nucleotide sequence ID" value="NZ_JBEZEN010000001.1"/>
</dbReference>
<dbReference type="AlphaFoldDB" id="A0A0D0VV58"/>
<dbReference type="GO" id="GO:0046872">
    <property type="term" value="F:metal ion binding"/>
    <property type="evidence" value="ECO:0007669"/>
    <property type="project" value="UniProtKB-KW"/>
</dbReference>
<dbReference type="SUPFAM" id="SSF48576">
    <property type="entry name" value="Terpenoid synthases"/>
    <property type="match status" value="1"/>
</dbReference>
<dbReference type="InterPro" id="IPR008949">
    <property type="entry name" value="Isoprenoid_synthase_dom_sf"/>
</dbReference>
<dbReference type="EMBL" id="JXSX01000001">
    <property type="protein sequence ID" value="KIR64573.1"/>
    <property type="molecule type" value="Genomic_DNA"/>
</dbReference>
<dbReference type="PATRIC" id="fig|47853.6.peg.561"/>
<dbReference type="InterPro" id="IPR033749">
    <property type="entry name" value="Polyprenyl_synt_CS"/>
</dbReference>
<keyword evidence="3 6" id="KW-0808">Transferase</keyword>
<dbReference type="OrthoDB" id="4497239at2"/>
<keyword evidence="4" id="KW-0479">Metal-binding</keyword>
<sequence length="384" mass="40361">MANDAVAGNALRVAPAQPEATDDPVRGVLAAFTNDLVKGVDDTLAGFLAAEVSTLAEIDSAMGEFAATARDCVLAGGKRVRPTFAYWGWRGVAGGDEPLPAVLPALAALELLHTFALVHDDVMDASDTRRGRPTAHRSAAARHVAAGHTGDPDRFGEAVAVLVGDLCMVWADRLLGHATVPPARLLDVRRCYDQMRVETVAGQYLDVLGENDAANWSLDRALRVARYKTASYTVQRPLLFGATLAGADADGPLTAAYTRYGLAVGEAFQLRDDLLGVYGDPATTGKPAGDDLRTGKPTALLMLARQLATANQRRALERAGRVAAAREVARLAELVADTGAVARVERMISDRVADALAALDTASIDETARTALTGLATAATARRA</sequence>
<comment type="cofactor">
    <cofactor evidence="1">
        <name>Mg(2+)</name>
        <dbReference type="ChEBI" id="CHEBI:18420"/>
    </cofactor>
</comment>
<dbReference type="GO" id="GO:0004659">
    <property type="term" value="F:prenyltransferase activity"/>
    <property type="evidence" value="ECO:0007669"/>
    <property type="project" value="InterPro"/>
</dbReference>
<protein>
    <submittedName>
        <fullName evidence="7">Polyprenyl synthetase</fullName>
    </submittedName>
</protein>
<evidence type="ECO:0000256" key="1">
    <source>
        <dbReference type="ARBA" id="ARBA00001946"/>
    </source>
</evidence>
<evidence type="ECO:0000256" key="5">
    <source>
        <dbReference type="ARBA" id="ARBA00022842"/>
    </source>
</evidence>
<evidence type="ECO:0000313" key="8">
    <source>
        <dbReference type="Proteomes" id="UP000032254"/>
    </source>
</evidence>
<dbReference type="GeneID" id="301303075"/>
<dbReference type="GO" id="GO:0008299">
    <property type="term" value="P:isoprenoid biosynthetic process"/>
    <property type="evidence" value="ECO:0007669"/>
    <property type="project" value="InterPro"/>
</dbReference>
<evidence type="ECO:0000256" key="3">
    <source>
        <dbReference type="ARBA" id="ARBA00022679"/>
    </source>
</evidence>
<keyword evidence="5" id="KW-0460">Magnesium</keyword>
<dbReference type="CDD" id="cd00685">
    <property type="entry name" value="Trans_IPPS_HT"/>
    <property type="match status" value="1"/>
</dbReference>
<organism evidence="7 8">
    <name type="scientific">Micromonospora haikouensis</name>
    <dbReference type="NCBI Taxonomy" id="686309"/>
    <lineage>
        <taxon>Bacteria</taxon>
        <taxon>Bacillati</taxon>
        <taxon>Actinomycetota</taxon>
        <taxon>Actinomycetes</taxon>
        <taxon>Micromonosporales</taxon>
        <taxon>Micromonosporaceae</taxon>
        <taxon>Micromonospora</taxon>
    </lineage>
</organism>
<dbReference type="PROSITE" id="PS00723">
    <property type="entry name" value="POLYPRENYL_SYNTHASE_1"/>
    <property type="match status" value="1"/>
</dbReference>
<dbReference type="Proteomes" id="UP000032254">
    <property type="component" value="Unassembled WGS sequence"/>
</dbReference>
<reference evidence="7 8" key="1">
    <citation type="submission" date="2015-01" db="EMBL/GenBank/DDBJ databases">
        <title>Sequencing and annotation of Micromonospora carbonacea strain JXNU-1 genome.</title>
        <authorList>
            <person name="Long Z."/>
            <person name="Huang Y."/>
            <person name="Jiang Y."/>
        </authorList>
    </citation>
    <scope>NUCLEOTIDE SEQUENCE [LARGE SCALE GENOMIC DNA]</scope>
    <source>
        <strain evidence="7 8">JXNU-1</strain>
    </source>
</reference>
<dbReference type="SFLD" id="SFLDS00005">
    <property type="entry name" value="Isoprenoid_Synthase_Type_I"/>
    <property type="match status" value="1"/>
</dbReference>
<dbReference type="PANTHER" id="PTHR12001">
    <property type="entry name" value="GERANYLGERANYL PYROPHOSPHATE SYNTHASE"/>
    <property type="match status" value="1"/>
</dbReference>
<dbReference type="Pfam" id="PF00348">
    <property type="entry name" value="polyprenyl_synt"/>
    <property type="match status" value="1"/>
</dbReference>
<accession>A0A0D0VV58</accession>
<evidence type="ECO:0000256" key="4">
    <source>
        <dbReference type="ARBA" id="ARBA00022723"/>
    </source>
</evidence>
<evidence type="ECO:0000256" key="2">
    <source>
        <dbReference type="ARBA" id="ARBA00006706"/>
    </source>
</evidence>
<gene>
    <name evidence="7" type="ORF">TK50_02635</name>
</gene>
<dbReference type="Gene3D" id="1.10.600.10">
    <property type="entry name" value="Farnesyl Diphosphate Synthase"/>
    <property type="match status" value="1"/>
</dbReference>
<dbReference type="SFLD" id="SFLDG01017">
    <property type="entry name" value="Polyprenyl_Transferase_Like"/>
    <property type="match status" value="1"/>
</dbReference>
<proteinExistence type="inferred from homology"/>
<dbReference type="InterPro" id="IPR000092">
    <property type="entry name" value="Polyprenyl_synt"/>
</dbReference>